<dbReference type="EMBL" id="LGSS01000009">
    <property type="protein sequence ID" value="KNF08173.1"/>
    <property type="molecule type" value="Genomic_DNA"/>
</dbReference>
<organism evidence="3 4">
    <name type="scientific">Gottschalkia purinilytica</name>
    <name type="common">Clostridium purinilyticum</name>
    <dbReference type="NCBI Taxonomy" id="1503"/>
    <lineage>
        <taxon>Bacteria</taxon>
        <taxon>Bacillati</taxon>
        <taxon>Bacillota</taxon>
        <taxon>Tissierellia</taxon>
        <taxon>Tissierellales</taxon>
        <taxon>Gottschalkiaceae</taxon>
        <taxon>Gottschalkia</taxon>
    </lineage>
</organism>
<dbReference type="Proteomes" id="UP000037267">
    <property type="component" value="Unassembled WGS sequence"/>
</dbReference>
<sequence>MRNKKRISILVAIVLVITLIIGYTNIRAHNARNDTFKNIDVSLLNANNIYNTIKKLTSKKYDGRLVGTAGNELATEYIINHFKNIGLKSPDTLKDFRQNYKQNVRFTNKAPVLNIIDDDGKIVKQYDYLKDFSVATYFSSLSISGSASGKSILIEEVKDFAKDINQFEDKVVLVSKKAMEKTGFANLLSQLISNKIKIKGIIYEVDLKSEKDKYSTFVVGPNAPPIDNFVKNGPMLFMAESETFRQIAKLSKENMDIHMAAYYSIENVKASNVIGAIEGNDKKLKDEYIIIGAHFDHVGDNKNGTYNPGALDNASGTSVMMEIARVLKENRIKPKKTIIFIGYNGEEEGLYGSKHYVYNPVYPLNEKTKVINLDMVGSKRKVPLELVSYDARNVKLRNEFLKYSRKLGIESKAGVSQGSDHASFAAKNIDAVTLIHMDLKSGYHTPKDTIDNIDKNRAKEAAKVVLYYLDKYAY</sequence>
<dbReference type="AlphaFoldDB" id="A0A0L0W9E1"/>
<dbReference type="STRING" id="1503.CLPU_9c00690"/>
<dbReference type="Gene3D" id="3.40.630.10">
    <property type="entry name" value="Zn peptidases"/>
    <property type="match status" value="2"/>
</dbReference>
<comment type="caution">
    <text evidence="3">The sequence shown here is derived from an EMBL/GenBank/DDBJ whole genome shotgun (WGS) entry which is preliminary data.</text>
</comment>
<feature type="transmembrane region" description="Helical" evidence="1">
    <location>
        <begin position="7"/>
        <end position="26"/>
    </location>
</feature>
<keyword evidence="3" id="KW-0645">Protease</keyword>
<evidence type="ECO:0000313" key="3">
    <source>
        <dbReference type="EMBL" id="KNF08173.1"/>
    </source>
</evidence>
<dbReference type="RefSeq" id="WP_050355541.1">
    <property type="nucleotide sequence ID" value="NZ_LGSS01000009.1"/>
</dbReference>
<dbReference type="PANTHER" id="PTHR12147:SF26">
    <property type="entry name" value="PEPTIDASE M28 DOMAIN-CONTAINING PROTEIN"/>
    <property type="match status" value="1"/>
</dbReference>
<dbReference type="InterPro" id="IPR045175">
    <property type="entry name" value="M28_fam"/>
</dbReference>
<protein>
    <submittedName>
        <fullName evidence="3">Aminopeptidase</fullName>
    </submittedName>
</protein>
<keyword evidence="3" id="KW-0378">Hydrolase</keyword>
<keyword evidence="3" id="KW-0031">Aminopeptidase</keyword>
<gene>
    <name evidence="3" type="ORF">CLPU_9c00690</name>
</gene>
<evidence type="ECO:0000259" key="2">
    <source>
        <dbReference type="Pfam" id="PF04389"/>
    </source>
</evidence>
<dbReference type="GO" id="GO:0004177">
    <property type="term" value="F:aminopeptidase activity"/>
    <property type="evidence" value="ECO:0007669"/>
    <property type="project" value="UniProtKB-KW"/>
</dbReference>
<dbReference type="GO" id="GO:0006508">
    <property type="term" value="P:proteolysis"/>
    <property type="evidence" value="ECO:0007669"/>
    <property type="project" value="InterPro"/>
</dbReference>
<dbReference type="GO" id="GO:0008235">
    <property type="term" value="F:metalloexopeptidase activity"/>
    <property type="evidence" value="ECO:0007669"/>
    <property type="project" value="InterPro"/>
</dbReference>
<name>A0A0L0W9E1_GOTPU</name>
<reference evidence="4" key="1">
    <citation type="submission" date="2015-07" db="EMBL/GenBank/DDBJ databases">
        <title>Draft genome sequence of the purine-degrading Gottschalkia purinilyticum DSM 1384 (formerly Clostridium purinilyticum).</title>
        <authorList>
            <person name="Poehlein A."/>
            <person name="Schiel-Bengelsdorf B."/>
            <person name="Bengelsdorf F.R."/>
            <person name="Daniel R."/>
            <person name="Duerre P."/>
        </authorList>
    </citation>
    <scope>NUCLEOTIDE SEQUENCE [LARGE SCALE GENOMIC DNA]</scope>
    <source>
        <strain evidence="4">DSM 1384</strain>
    </source>
</reference>
<keyword evidence="1" id="KW-1133">Transmembrane helix</keyword>
<dbReference type="SUPFAM" id="SSF53187">
    <property type="entry name" value="Zn-dependent exopeptidases"/>
    <property type="match status" value="1"/>
</dbReference>
<keyword evidence="1" id="KW-0812">Transmembrane</keyword>
<dbReference type="InterPro" id="IPR007484">
    <property type="entry name" value="Peptidase_M28"/>
</dbReference>
<evidence type="ECO:0000256" key="1">
    <source>
        <dbReference type="SAM" id="Phobius"/>
    </source>
</evidence>
<keyword evidence="1" id="KW-0472">Membrane</keyword>
<dbReference type="Pfam" id="PF04389">
    <property type="entry name" value="Peptidase_M28"/>
    <property type="match status" value="1"/>
</dbReference>
<accession>A0A0L0W9E1</accession>
<feature type="domain" description="Peptidase M28" evidence="2">
    <location>
        <begin position="272"/>
        <end position="468"/>
    </location>
</feature>
<evidence type="ECO:0000313" key="4">
    <source>
        <dbReference type="Proteomes" id="UP000037267"/>
    </source>
</evidence>
<proteinExistence type="predicted"/>
<dbReference type="OrthoDB" id="233977at2"/>
<dbReference type="PANTHER" id="PTHR12147">
    <property type="entry name" value="METALLOPEPTIDASE M28 FAMILY MEMBER"/>
    <property type="match status" value="1"/>
</dbReference>
<keyword evidence="4" id="KW-1185">Reference proteome</keyword>